<sequence length="55" mass="6166">MLRWGKEFYDYSKIQIQMGGLYCARPSGGDEGSGPGGGRDDVIRRHRARADHRQG</sequence>
<evidence type="ECO:0000313" key="2">
    <source>
        <dbReference type="EMBL" id="SCM76285.1"/>
    </source>
</evidence>
<reference evidence="2" key="1">
    <citation type="submission" date="2016-08" db="EMBL/GenBank/DDBJ databases">
        <authorList>
            <person name="Seilhamer J.J."/>
        </authorList>
    </citation>
    <scope>NUCLEOTIDE SEQUENCE</scope>
    <source>
        <strain evidence="2">86</strain>
    </source>
</reference>
<dbReference type="EMBL" id="FMJD01000008">
    <property type="protein sequence ID" value="SCM76285.1"/>
    <property type="molecule type" value="Genomic_DNA"/>
</dbReference>
<feature type="compositionally biased region" description="Basic residues" evidence="1">
    <location>
        <begin position="44"/>
        <end position="55"/>
    </location>
</feature>
<evidence type="ECO:0000256" key="1">
    <source>
        <dbReference type="SAM" id="MobiDB-lite"/>
    </source>
</evidence>
<organism evidence="2">
    <name type="scientific">uncultured Pleomorphomonas sp</name>
    <dbReference type="NCBI Taxonomy" id="442121"/>
    <lineage>
        <taxon>Bacteria</taxon>
        <taxon>Pseudomonadati</taxon>
        <taxon>Pseudomonadota</taxon>
        <taxon>Alphaproteobacteria</taxon>
        <taxon>Hyphomicrobiales</taxon>
        <taxon>Pleomorphomonadaceae</taxon>
        <taxon>Pleomorphomonas</taxon>
        <taxon>environmental samples</taxon>
    </lineage>
</organism>
<accession>A0A212LFF9</accession>
<feature type="region of interest" description="Disordered" evidence="1">
    <location>
        <begin position="24"/>
        <end position="55"/>
    </location>
</feature>
<protein>
    <submittedName>
        <fullName evidence="2">Uncharacterized protein</fullName>
    </submittedName>
</protein>
<name>A0A212LFF9_9HYPH</name>
<proteinExistence type="predicted"/>
<dbReference type="AlphaFoldDB" id="A0A212LFF9"/>
<gene>
    <name evidence="2" type="ORF">KL86PLE_40091</name>
</gene>